<keyword evidence="5 10" id="KW-0802">TPR repeat</keyword>
<dbReference type="Gene3D" id="1.25.40.10">
    <property type="entry name" value="Tetratricopeptide repeat domain"/>
    <property type="match status" value="2"/>
</dbReference>
<dbReference type="Pfam" id="PF00515">
    <property type="entry name" value="TPR_1"/>
    <property type="match status" value="1"/>
</dbReference>
<dbReference type="InterPro" id="IPR011990">
    <property type="entry name" value="TPR-like_helical_dom_sf"/>
</dbReference>
<dbReference type="Proteomes" id="UP001162162">
    <property type="component" value="Unassembled WGS sequence"/>
</dbReference>
<evidence type="ECO:0000256" key="8">
    <source>
        <dbReference type="ARBA" id="ARBA00023136"/>
    </source>
</evidence>
<feature type="repeat" description="TPR" evidence="10">
    <location>
        <begin position="331"/>
        <end position="364"/>
    </location>
</feature>
<feature type="repeat" description="TPR" evidence="10">
    <location>
        <begin position="297"/>
        <end position="330"/>
    </location>
</feature>
<dbReference type="GO" id="GO:0030150">
    <property type="term" value="P:protein import into mitochondrial matrix"/>
    <property type="evidence" value="ECO:0007669"/>
    <property type="project" value="TreeGrafter"/>
</dbReference>
<evidence type="ECO:0000256" key="7">
    <source>
        <dbReference type="ARBA" id="ARBA00023128"/>
    </source>
</evidence>
<comment type="similarity">
    <text evidence="9">Belongs to the Tom70 family.</text>
</comment>
<dbReference type="InterPro" id="IPR019734">
    <property type="entry name" value="TPR_rpt"/>
</dbReference>
<feature type="transmembrane region" description="Helical" evidence="11">
    <location>
        <begin position="7"/>
        <end position="28"/>
    </location>
</feature>
<dbReference type="PANTHER" id="PTHR46208">
    <property type="entry name" value="MITOCHONDRIAL IMPORT RECEPTOR SUBUNIT TOM70"/>
    <property type="match status" value="1"/>
</dbReference>
<evidence type="ECO:0000256" key="3">
    <source>
        <dbReference type="ARBA" id="ARBA00022737"/>
    </source>
</evidence>
<dbReference type="Pfam" id="PF13181">
    <property type="entry name" value="TPR_8"/>
    <property type="match status" value="2"/>
</dbReference>
<feature type="repeat" description="TPR" evidence="10">
    <location>
        <begin position="406"/>
        <end position="439"/>
    </location>
</feature>
<evidence type="ECO:0000313" key="12">
    <source>
        <dbReference type="EMBL" id="KAJ8949860.1"/>
    </source>
</evidence>
<reference evidence="12" key="1">
    <citation type="journal article" date="2023" name="Insect Mol. Biol.">
        <title>Genome sequencing provides insights into the evolution of gene families encoding plant cell wall-degrading enzymes in longhorned beetles.</title>
        <authorList>
            <person name="Shin N.R."/>
            <person name="Okamura Y."/>
            <person name="Kirsch R."/>
            <person name="Pauchet Y."/>
        </authorList>
    </citation>
    <scope>NUCLEOTIDE SEQUENCE</scope>
    <source>
        <strain evidence="12">AMC_N1</strain>
    </source>
</reference>
<dbReference type="PANTHER" id="PTHR46208:SF1">
    <property type="entry name" value="MITOCHONDRIAL IMPORT RECEPTOR SUBUNIT TOM70"/>
    <property type="match status" value="1"/>
</dbReference>
<keyword evidence="4" id="KW-1000">Mitochondrion outer membrane</keyword>
<keyword evidence="13" id="KW-1185">Reference proteome</keyword>
<dbReference type="GO" id="GO:0030943">
    <property type="term" value="F:mitochondrion targeting sequence binding"/>
    <property type="evidence" value="ECO:0007669"/>
    <property type="project" value="TreeGrafter"/>
</dbReference>
<protein>
    <recommendedName>
        <fullName evidence="14">Mitochondrial import receptor subunit TOM70</fullName>
    </recommendedName>
</protein>
<evidence type="ECO:0000256" key="2">
    <source>
        <dbReference type="ARBA" id="ARBA00022692"/>
    </source>
</evidence>
<feature type="repeat" description="TPR" evidence="10">
    <location>
        <begin position="475"/>
        <end position="508"/>
    </location>
</feature>
<dbReference type="PROSITE" id="PS50005">
    <property type="entry name" value="TPR"/>
    <property type="match status" value="6"/>
</dbReference>
<organism evidence="12 13">
    <name type="scientific">Aromia moschata</name>
    <dbReference type="NCBI Taxonomy" id="1265417"/>
    <lineage>
        <taxon>Eukaryota</taxon>
        <taxon>Metazoa</taxon>
        <taxon>Ecdysozoa</taxon>
        <taxon>Arthropoda</taxon>
        <taxon>Hexapoda</taxon>
        <taxon>Insecta</taxon>
        <taxon>Pterygota</taxon>
        <taxon>Neoptera</taxon>
        <taxon>Endopterygota</taxon>
        <taxon>Coleoptera</taxon>
        <taxon>Polyphaga</taxon>
        <taxon>Cucujiformia</taxon>
        <taxon>Chrysomeloidea</taxon>
        <taxon>Cerambycidae</taxon>
        <taxon>Cerambycinae</taxon>
        <taxon>Callichromatini</taxon>
        <taxon>Aromia</taxon>
    </lineage>
</organism>
<dbReference type="GO" id="GO:0005741">
    <property type="term" value="C:mitochondrial outer membrane"/>
    <property type="evidence" value="ECO:0007669"/>
    <property type="project" value="UniProtKB-SubCell"/>
</dbReference>
<feature type="repeat" description="TPR" evidence="10">
    <location>
        <begin position="259"/>
        <end position="292"/>
    </location>
</feature>
<sequence length="542" mass="61697">MPSSGSLKWQIALGLGAVGAVGLAYWYLRTNKNQTLQTMGELPQEKKETPFMKAQRYKVEGNEQFKRGKYDEAISCYNKAIETIPEEFKADLAMYYQNRAAAYEQLKKWSAVISDCTRAIELNNRYEKALFRRARAQEMTKDWVNALDDVTSVCLLQNFGNQSALLMADRVLKEKNAAEAIKNRNPIIPSKNFIKTYFSSFSEDPVYKKLQEVTDPLGQGELKGFLKAKLAFATEKYDEVIPACTEELNLSESESNYKIEALSLRGSFYFLTGQFKEAQEDFTTIIETKDADILVKVNAYIKRSSIYMQTEKLHECLEDFDKAAELGPNISDVFHHRGQVKLLMERTEEARADFQKAVELNPNFSVAVVQKCYSDYRHAMQSQDVGLLMQSMSDFRKAIERFPNCPETYILFAQVKTEKQEFQDAEELYQQAMKIDTNNASVYVHRGLLLLQWKGDIEKAVELMREGIKIDEKSEFAYETLGTVEVQRGNLVLAIDLFNKAIALARSEMEMVHLFSLRDAAASQLKIASKLGVGPDLLKGVS</sequence>
<name>A0AAV8YFV9_9CUCU</name>
<keyword evidence="2 11" id="KW-0812">Transmembrane</keyword>
<keyword evidence="8 11" id="KW-0472">Membrane</keyword>
<dbReference type="EMBL" id="JAPWTK010000108">
    <property type="protein sequence ID" value="KAJ8949860.1"/>
    <property type="molecule type" value="Genomic_DNA"/>
</dbReference>
<dbReference type="SUPFAM" id="SSF48452">
    <property type="entry name" value="TPR-like"/>
    <property type="match status" value="2"/>
</dbReference>
<evidence type="ECO:0000256" key="6">
    <source>
        <dbReference type="ARBA" id="ARBA00022989"/>
    </source>
</evidence>
<keyword evidence="3" id="KW-0677">Repeat</keyword>
<accession>A0AAV8YFV9</accession>
<evidence type="ECO:0000256" key="1">
    <source>
        <dbReference type="ARBA" id="ARBA00004572"/>
    </source>
</evidence>
<evidence type="ECO:0008006" key="14">
    <source>
        <dbReference type="Google" id="ProtNLM"/>
    </source>
</evidence>
<evidence type="ECO:0000256" key="10">
    <source>
        <dbReference type="PROSITE-ProRule" id="PRU00339"/>
    </source>
</evidence>
<evidence type="ECO:0000256" key="9">
    <source>
        <dbReference type="ARBA" id="ARBA00038030"/>
    </source>
</evidence>
<keyword evidence="7" id="KW-0496">Mitochondrion</keyword>
<dbReference type="GO" id="GO:0045039">
    <property type="term" value="P:protein insertion into mitochondrial inner membrane"/>
    <property type="evidence" value="ECO:0007669"/>
    <property type="project" value="TreeGrafter"/>
</dbReference>
<evidence type="ECO:0000313" key="13">
    <source>
        <dbReference type="Proteomes" id="UP001162162"/>
    </source>
</evidence>
<proteinExistence type="inferred from homology"/>
<dbReference type="AlphaFoldDB" id="A0AAV8YFV9"/>
<gene>
    <name evidence="12" type="ORF">NQ318_010494</name>
</gene>
<comment type="caution">
    <text evidence="12">The sequence shown here is derived from an EMBL/GenBank/DDBJ whole genome shotgun (WGS) entry which is preliminary data.</text>
</comment>
<evidence type="ECO:0000256" key="5">
    <source>
        <dbReference type="ARBA" id="ARBA00022803"/>
    </source>
</evidence>
<dbReference type="SMART" id="SM00028">
    <property type="entry name" value="TPR"/>
    <property type="match status" value="9"/>
</dbReference>
<keyword evidence="6 11" id="KW-1133">Transmembrane helix</keyword>
<comment type="subcellular location">
    <subcellularLocation>
        <location evidence="1">Mitochondrion outer membrane</location>
        <topology evidence="1">Single-pass membrane protein</topology>
    </subcellularLocation>
</comment>
<feature type="repeat" description="TPR" evidence="10">
    <location>
        <begin position="54"/>
        <end position="87"/>
    </location>
</feature>
<dbReference type="GO" id="GO:0008320">
    <property type="term" value="F:protein transmembrane transporter activity"/>
    <property type="evidence" value="ECO:0007669"/>
    <property type="project" value="TreeGrafter"/>
</dbReference>
<evidence type="ECO:0000256" key="4">
    <source>
        <dbReference type="ARBA" id="ARBA00022787"/>
    </source>
</evidence>
<evidence type="ECO:0000256" key="11">
    <source>
        <dbReference type="SAM" id="Phobius"/>
    </source>
</evidence>